<dbReference type="SUPFAM" id="SSF47473">
    <property type="entry name" value="EF-hand"/>
    <property type="match status" value="1"/>
</dbReference>
<organism evidence="5 6">
    <name type="scientific">Larinioides sclopetarius</name>
    <dbReference type="NCBI Taxonomy" id="280406"/>
    <lineage>
        <taxon>Eukaryota</taxon>
        <taxon>Metazoa</taxon>
        <taxon>Ecdysozoa</taxon>
        <taxon>Arthropoda</taxon>
        <taxon>Chelicerata</taxon>
        <taxon>Arachnida</taxon>
        <taxon>Araneae</taxon>
        <taxon>Araneomorphae</taxon>
        <taxon>Entelegynae</taxon>
        <taxon>Araneoidea</taxon>
        <taxon>Araneidae</taxon>
        <taxon>Larinioides</taxon>
    </lineage>
</organism>
<evidence type="ECO:0000259" key="4">
    <source>
        <dbReference type="PROSITE" id="PS50222"/>
    </source>
</evidence>
<feature type="domain" description="EF-hand" evidence="4">
    <location>
        <begin position="19"/>
        <end position="54"/>
    </location>
</feature>
<feature type="non-terminal residue" evidence="5">
    <location>
        <position position="1"/>
    </location>
</feature>
<reference evidence="5 6" key="1">
    <citation type="submission" date="2024-04" db="EMBL/GenBank/DDBJ databases">
        <authorList>
            <person name="Rising A."/>
            <person name="Reimegard J."/>
            <person name="Sonavane S."/>
            <person name="Akerstrom W."/>
            <person name="Nylinder S."/>
            <person name="Hedman E."/>
            <person name="Kallberg Y."/>
        </authorList>
    </citation>
    <scope>NUCLEOTIDE SEQUENCE [LARGE SCALE GENOMIC DNA]</scope>
</reference>
<dbReference type="InterPro" id="IPR002048">
    <property type="entry name" value="EF_hand_dom"/>
</dbReference>
<protein>
    <recommendedName>
        <fullName evidence="4">EF-hand domain-containing protein</fullName>
    </recommendedName>
</protein>
<dbReference type="PROSITE" id="PS00018">
    <property type="entry name" value="EF_HAND_1"/>
    <property type="match status" value="1"/>
</dbReference>
<keyword evidence="1" id="KW-0479">Metal-binding</keyword>
<dbReference type="PANTHER" id="PTHR23055">
    <property type="entry name" value="CALCIUM BINDING PROTEINS"/>
    <property type="match status" value="1"/>
</dbReference>
<proteinExistence type="predicted"/>
<accession>A0AAV1ZKX2</accession>
<dbReference type="EMBL" id="CAXIEN010000060">
    <property type="protein sequence ID" value="CAL1272411.1"/>
    <property type="molecule type" value="Genomic_DNA"/>
</dbReference>
<dbReference type="InterPro" id="IPR028846">
    <property type="entry name" value="Recoverin"/>
</dbReference>
<dbReference type="Gene3D" id="1.10.238.10">
    <property type="entry name" value="EF-hand"/>
    <property type="match status" value="1"/>
</dbReference>
<dbReference type="PROSITE" id="PS50222">
    <property type="entry name" value="EF_HAND_2"/>
    <property type="match status" value="2"/>
</dbReference>
<keyword evidence="2" id="KW-0677">Repeat</keyword>
<dbReference type="PANTHER" id="PTHR23055:SF167">
    <property type="entry name" value="EF-HAND DOMAIN-CONTAINING PROTEIN"/>
    <property type="match status" value="1"/>
</dbReference>
<dbReference type="SMART" id="SM00054">
    <property type="entry name" value="EFh"/>
    <property type="match status" value="2"/>
</dbReference>
<dbReference type="Pfam" id="PF13499">
    <property type="entry name" value="EF-hand_7"/>
    <property type="match status" value="1"/>
</dbReference>
<feature type="domain" description="EF-hand" evidence="4">
    <location>
        <begin position="67"/>
        <end position="102"/>
    </location>
</feature>
<dbReference type="Proteomes" id="UP001497382">
    <property type="component" value="Unassembled WGS sequence"/>
</dbReference>
<evidence type="ECO:0000313" key="6">
    <source>
        <dbReference type="Proteomes" id="UP001497382"/>
    </source>
</evidence>
<keyword evidence="3" id="KW-0106">Calcium</keyword>
<comment type="caution">
    <text evidence="5">The sequence shown here is derived from an EMBL/GenBank/DDBJ whole genome shotgun (WGS) entry which is preliminary data.</text>
</comment>
<dbReference type="PRINTS" id="PR00450">
    <property type="entry name" value="RECOVERIN"/>
</dbReference>
<dbReference type="InterPro" id="IPR011992">
    <property type="entry name" value="EF-hand-dom_pair"/>
</dbReference>
<sequence length="113" mass="13149">GSLTFQEFVQSLSVLCRGTLHEKLEWTFCLYDLNDDGLITRKVLTEVVHSVYSLMGRKVYSSTEEDAFLQHVDRIFRKMDINKDGVITKEEFMEACLSDQTIMKSLELFELML</sequence>
<evidence type="ECO:0000256" key="1">
    <source>
        <dbReference type="ARBA" id="ARBA00022723"/>
    </source>
</evidence>
<evidence type="ECO:0000256" key="2">
    <source>
        <dbReference type="ARBA" id="ARBA00022737"/>
    </source>
</evidence>
<dbReference type="CDD" id="cd00051">
    <property type="entry name" value="EFh"/>
    <property type="match status" value="1"/>
</dbReference>
<dbReference type="AlphaFoldDB" id="A0AAV1ZKX2"/>
<name>A0AAV1ZKX2_9ARAC</name>
<dbReference type="InterPro" id="IPR018247">
    <property type="entry name" value="EF_Hand_1_Ca_BS"/>
</dbReference>
<keyword evidence="6" id="KW-1185">Reference proteome</keyword>
<evidence type="ECO:0000256" key="3">
    <source>
        <dbReference type="ARBA" id="ARBA00022837"/>
    </source>
</evidence>
<gene>
    <name evidence="5" type="ORF">LARSCL_LOCUS6367</name>
</gene>
<evidence type="ECO:0000313" key="5">
    <source>
        <dbReference type="EMBL" id="CAL1272411.1"/>
    </source>
</evidence>
<dbReference type="GO" id="GO:0005509">
    <property type="term" value="F:calcium ion binding"/>
    <property type="evidence" value="ECO:0007669"/>
    <property type="project" value="InterPro"/>
</dbReference>